<keyword evidence="3 13" id="KW-0813">Transport</keyword>
<dbReference type="InParanoid" id="A0A1X2HB04"/>
<keyword evidence="9" id="KW-1133">Transmembrane helix</keyword>
<dbReference type="Pfam" id="PF13499">
    <property type="entry name" value="EF-hand_7"/>
    <property type="match status" value="1"/>
</dbReference>
<dbReference type="GO" id="GO:1902557">
    <property type="term" value="F:5'-adenylyl sulfate transmembrane transporter activity"/>
    <property type="evidence" value="ECO:0007669"/>
    <property type="project" value="EnsemblFungi"/>
</dbReference>
<keyword evidence="11 12" id="KW-0472">Membrane</keyword>
<evidence type="ECO:0000256" key="8">
    <source>
        <dbReference type="ARBA" id="ARBA00022837"/>
    </source>
</evidence>
<evidence type="ECO:0000256" key="3">
    <source>
        <dbReference type="ARBA" id="ARBA00022448"/>
    </source>
</evidence>
<dbReference type="PANTHER" id="PTHR24089">
    <property type="entry name" value="SOLUTE CARRIER FAMILY 25"/>
    <property type="match status" value="1"/>
</dbReference>
<keyword evidence="6" id="KW-0677">Repeat</keyword>
<dbReference type="InterPro" id="IPR011992">
    <property type="entry name" value="EF-hand-dom_pair"/>
</dbReference>
<dbReference type="OrthoDB" id="270584at2759"/>
<evidence type="ECO:0000256" key="11">
    <source>
        <dbReference type="ARBA" id="ARBA00023136"/>
    </source>
</evidence>
<keyword evidence="16" id="KW-1185">Reference proteome</keyword>
<dbReference type="PROSITE" id="PS50920">
    <property type="entry name" value="SOLCAR"/>
    <property type="match status" value="3"/>
</dbReference>
<dbReference type="STRING" id="13706.A0A1X2HB04"/>
<evidence type="ECO:0000256" key="5">
    <source>
        <dbReference type="ARBA" id="ARBA00022723"/>
    </source>
</evidence>
<evidence type="ECO:0000313" key="16">
    <source>
        <dbReference type="Proteomes" id="UP000242180"/>
    </source>
</evidence>
<evidence type="ECO:0000313" key="15">
    <source>
        <dbReference type="EMBL" id="ORY95810.1"/>
    </source>
</evidence>
<dbReference type="OMA" id="YKMSVPK"/>
<dbReference type="PRINTS" id="PR00926">
    <property type="entry name" value="MITOCARRIER"/>
</dbReference>
<dbReference type="Gene3D" id="1.10.238.10">
    <property type="entry name" value="EF-hand"/>
    <property type="match status" value="1"/>
</dbReference>
<gene>
    <name evidence="15" type="ORF">BCR43DRAFT_459728</name>
</gene>
<evidence type="ECO:0000256" key="6">
    <source>
        <dbReference type="ARBA" id="ARBA00022737"/>
    </source>
</evidence>
<dbReference type="FunCoup" id="A0A1X2HB04">
    <property type="interactions" value="35"/>
</dbReference>
<keyword evidence="10" id="KW-0496">Mitochondrion</keyword>
<evidence type="ECO:0000259" key="14">
    <source>
        <dbReference type="PROSITE" id="PS50222"/>
    </source>
</evidence>
<dbReference type="InterPro" id="IPR018247">
    <property type="entry name" value="EF_Hand_1_Ca_BS"/>
</dbReference>
<keyword evidence="8" id="KW-0106">Calcium</keyword>
<dbReference type="GO" id="GO:0005509">
    <property type="term" value="F:calcium ion binding"/>
    <property type="evidence" value="ECO:0007669"/>
    <property type="project" value="InterPro"/>
</dbReference>
<feature type="domain" description="EF-hand" evidence="14">
    <location>
        <begin position="11"/>
        <end position="41"/>
    </location>
</feature>
<evidence type="ECO:0000256" key="9">
    <source>
        <dbReference type="ARBA" id="ARBA00022989"/>
    </source>
</evidence>
<sequence>MLMDDSEPWSLQQLFRFLDHNNDGHIDAKDLAAVCALSPRSPSDESTLNILKTKVAVPLTDSDGRLSYSEFTQLLSLNAIPARDITAEHLENILTLVSKAMTAPRESTLMDHVHNVFYSDTMKHLVAGGMAGAVSRTVVSPVERMKILFQVQGPEPAAYEGVFPTLAKMWREEGFMGMMRGNGTNVVRIVPYSASQFAAYEYCKTLLMAPGETELDTPRRLTAGAIAGIVSVVCTYPLDIVRTRLSVQSATLEGNIRNNNGVPQRKLPGILPTMLQIYRTEGGIVGLYRGLWPTTLGVAPYVALNFQCYEGLKFLLIPPGSDTPSATRKLICGALAGSIAQTITYPLDVLRRRMQVTGMATINYKYSGTWDAVRTMVRNEGIRGLYKGMIPNYLKVAPAIGVSFVTYEWCKDAMNAR</sequence>
<dbReference type="GO" id="GO:0046964">
    <property type="term" value="F:3'-phosphoadenosine 5'-phosphosulfate transmembrane transporter activity"/>
    <property type="evidence" value="ECO:0007669"/>
    <property type="project" value="EnsemblFungi"/>
</dbReference>
<dbReference type="InterPro" id="IPR002067">
    <property type="entry name" value="MCP"/>
</dbReference>
<evidence type="ECO:0000256" key="13">
    <source>
        <dbReference type="RuleBase" id="RU000488"/>
    </source>
</evidence>
<dbReference type="Proteomes" id="UP000242180">
    <property type="component" value="Unassembled WGS sequence"/>
</dbReference>
<dbReference type="PROSITE" id="PS50222">
    <property type="entry name" value="EF_HAND_2"/>
    <property type="match status" value="1"/>
</dbReference>
<reference evidence="15 16" key="1">
    <citation type="submission" date="2016-07" db="EMBL/GenBank/DDBJ databases">
        <title>Pervasive Adenine N6-methylation of Active Genes in Fungi.</title>
        <authorList>
            <consortium name="DOE Joint Genome Institute"/>
            <person name="Mondo S.J."/>
            <person name="Dannebaum R.O."/>
            <person name="Kuo R.C."/>
            <person name="Labutti K."/>
            <person name="Haridas S."/>
            <person name="Kuo A."/>
            <person name="Salamov A."/>
            <person name="Ahrendt S.R."/>
            <person name="Lipzen A."/>
            <person name="Sullivan W."/>
            <person name="Andreopoulos W.B."/>
            <person name="Clum A."/>
            <person name="Lindquist E."/>
            <person name="Daum C."/>
            <person name="Ramamoorthy G.K."/>
            <person name="Gryganskyi A."/>
            <person name="Culley D."/>
            <person name="Magnuson J.K."/>
            <person name="James T.Y."/>
            <person name="O'Malley M.A."/>
            <person name="Stajich J.E."/>
            <person name="Spatafora J.W."/>
            <person name="Visel A."/>
            <person name="Grigoriev I.V."/>
        </authorList>
    </citation>
    <scope>NUCLEOTIDE SEQUENCE [LARGE SCALE GENOMIC DNA]</scope>
    <source>
        <strain evidence="15 16">NRRL 2496</strain>
    </source>
</reference>
<feature type="repeat" description="Solcar" evidence="12">
    <location>
        <begin position="119"/>
        <end position="206"/>
    </location>
</feature>
<accession>A0A1X2HB04</accession>
<evidence type="ECO:0000256" key="2">
    <source>
        <dbReference type="ARBA" id="ARBA00006375"/>
    </source>
</evidence>
<keyword evidence="7" id="KW-0999">Mitochondrion inner membrane</keyword>
<keyword evidence="5" id="KW-0479">Metal-binding</keyword>
<dbReference type="InterPro" id="IPR018108">
    <property type="entry name" value="MCP_transmembrane"/>
</dbReference>
<dbReference type="SUPFAM" id="SSF103506">
    <property type="entry name" value="Mitochondrial carrier"/>
    <property type="match status" value="1"/>
</dbReference>
<comment type="similarity">
    <text evidence="2 13">Belongs to the mitochondrial carrier (TC 2.A.29) family.</text>
</comment>
<dbReference type="EMBL" id="MCGN01000006">
    <property type="protein sequence ID" value="ORY95810.1"/>
    <property type="molecule type" value="Genomic_DNA"/>
</dbReference>
<dbReference type="Gene3D" id="1.50.40.10">
    <property type="entry name" value="Mitochondrial carrier domain"/>
    <property type="match status" value="1"/>
</dbReference>
<dbReference type="InterPro" id="IPR023395">
    <property type="entry name" value="MCP_dom_sf"/>
</dbReference>
<keyword evidence="4 12" id="KW-0812">Transmembrane</keyword>
<comment type="subcellular location">
    <subcellularLocation>
        <location evidence="1">Mitochondrion inner membrane</location>
        <topology evidence="1">Multi-pass membrane protein</topology>
    </subcellularLocation>
</comment>
<dbReference type="Pfam" id="PF00153">
    <property type="entry name" value="Mito_carr"/>
    <property type="match status" value="3"/>
</dbReference>
<comment type="caution">
    <text evidence="15">The sequence shown here is derived from an EMBL/GenBank/DDBJ whole genome shotgun (WGS) entry which is preliminary data.</text>
</comment>
<feature type="repeat" description="Solcar" evidence="12">
    <location>
        <begin position="324"/>
        <end position="413"/>
    </location>
</feature>
<dbReference type="PROSITE" id="PS00018">
    <property type="entry name" value="EF_HAND_1"/>
    <property type="match status" value="1"/>
</dbReference>
<evidence type="ECO:0000256" key="1">
    <source>
        <dbReference type="ARBA" id="ARBA00004448"/>
    </source>
</evidence>
<dbReference type="InterPro" id="IPR002048">
    <property type="entry name" value="EF_hand_dom"/>
</dbReference>
<evidence type="ECO:0000256" key="10">
    <source>
        <dbReference type="ARBA" id="ARBA00023128"/>
    </source>
</evidence>
<dbReference type="SUPFAM" id="SSF47473">
    <property type="entry name" value="EF-hand"/>
    <property type="match status" value="1"/>
</dbReference>
<evidence type="ECO:0000256" key="4">
    <source>
        <dbReference type="ARBA" id="ARBA00022692"/>
    </source>
</evidence>
<feature type="repeat" description="Solcar" evidence="12">
    <location>
        <begin position="215"/>
        <end position="315"/>
    </location>
</feature>
<dbReference type="GO" id="GO:0005743">
    <property type="term" value="C:mitochondrial inner membrane"/>
    <property type="evidence" value="ECO:0007669"/>
    <property type="project" value="UniProtKB-SubCell"/>
</dbReference>
<proteinExistence type="inferred from homology"/>
<evidence type="ECO:0000256" key="12">
    <source>
        <dbReference type="PROSITE-ProRule" id="PRU00282"/>
    </source>
</evidence>
<name>A0A1X2HB04_SYNRA</name>
<evidence type="ECO:0000256" key="7">
    <source>
        <dbReference type="ARBA" id="ARBA00022792"/>
    </source>
</evidence>
<dbReference type="FunFam" id="1.50.40.10:FF:000016">
    <property type="entry name" value="Solute carrier family 25 member 23"/>
    <property type="match status" value="1"/>
</dbReference>
<organism evidence="15 16">
    <name type="scientific">Syncephalastrum racemosum</name>
    <name type="common">Filamentous fungus</name>
    <dbReference type="NCBI Taxonomy" id="13706"/>
    <lineage>
        <taxon>Eukaryota</taxon>
        <taxon>Fungi</taxon>
        <taxon>Fungi incertae sedis</taxon>
        <taxon>Mucoromycota</taxon>
        <taxon>Mucoromycotina</taxon>
        <taxon>Mucoromycetes</taxon>
        <taxon>Mucorales</taxon>
        <taxon>Syncephalastraceae</taxon>
        <taxon>Syncephalastrum</taxon>
    </lineage>
</organism>
<protein>
    <submittedName>
        <fullName evidence="15">Mitochondrial carrier domain-containing protein</fullName>
    </submittedName>
</protein>
<dbReference type="AlphaFoldDB" id="A0A1X2HB04"/>